<evidence type="ECO:0000256" key="8">
    <source>
        <dbReference type="ARBA" id="ARBA00038436"/>
    </source>
</evidence>
<dbReference type="PANTHER" id="PTHR35011">
    <property type="entry name" value="2,3-DIKETO-L-GULONATE TRAP TRANSPORTER SMALL PERMEASE PROTEIN YIAM"/>
    <property type="match status" value="1"/>
</dbReference>
<feature type="transmembrane region" description="Helical" evidence="9">
    <location>
        <begin position="132"/>
        <end position="151"/>
    </location>
</feature>
<evidence type="ECO:0000256" key="5">
    <source>
        <dbReference type="ARBA" id="ARBA00022692"/>
    </source>
</evidence>
<organism evidence="11 12">
    <name type="scientific">Oceanibaculum pacificum</name>
    <dbReference type="NCBI Taxonomy" id="580166"/>
    <lineage>
        <taxon>Bacteria</taxon>
        <taxon>Pseudomonadati</taxon>
        <taxon>Pseudomonadota</taxon>
        <taxon>Alphaproteobacteria</taxon>
        <taxon>Rhodospirillales</taxon>
        <taxon>Oceanibaculaceae</taxon>
        <taxon>Oceanibaculum</taxon>
    </lineage>
</organism>
<keyword evidence="5 9" id="KW-0812">Transmembrane</keyword>
<dbReference type="InterPro" id="IPR007387">
    <property type="entry name" value="TRAP_DctQ"/>
</dbReference>
<keyword evidence="6 9" id="KW-1133">Transmembrane helix</keyword>
<sequence length="168" mass="18947">MHFLRKLEVVTDIAAFIGILIVVPLILSMVYEVLSRYLLAAPTFWAYELGYMMMGAIFMFGMAYALKVRQHVTVDVLHGALPPRLKAAVNIVGYCFFIPCVAWLTYALWGYMVRAYVGAEGSGQSAWNPQIWPYRAILVIGFAIFLLQTLIEFTKNWIALIANDATDI</sequence>
<keyword evidence="4 9" id="KW-0997">Cell inner membrane</keyword>
<accession>A0A154VQA2</accession>
<dbReference type="RefSeq" id="WP_067559028.1">
    <property type="nucleotide sequence ID" value="NZ_LPXN01000145.1"/>
</dbReference>
<evidence type="ECO:0000256" key="7">
    <source>
        <dbReference type="ARBA" id="ARBA00023136"/>
    </source>
</evidence>
<evidence type="ECO:0000256" key="1">
    <source>
        <dbReference type="ARBA" id="ARBA00004429"/>
    </source>
</evidence>
<feature type="transmembrane region" description="Helical" evidence="9">
    <location>
        <begin position="43"/>
        <end position="66"/>
    </location>
</feature>
<dbReference type="GO" id="GO:0005886">
    <property type="term" value="C:plasma membrane"/>
    <property type="evidence" value="ECO:0007669"/>
    <property type="project" value="UniProtKB-SubCell"/>
</dbReference>
<keyword evidence="2 9" id="KW-0813">Transport</keyword>
<proteinExistence type="inferred from homology"/>
<dbReference type="GO" id="GO:0022857">
    <property type="term" value="F:transmembrane transporter activity"/>
    <property type="evidence" value="ECO:0007669"/>
    <property type="project" value="UniProtKB-UniRule"/>
</dbReference>
<feature type="transmembrane region" description="Helical" evidence="9">
    <location>
        <begin position="12"/>
        <end position="31"/>
    </location>
</feature>
<comment type="subunit">
    <text evidence="9">The complex comprises the extracytoplasmic solute receptor protein and the two transmembrane proteins.</text>
</comment>
<gene>
    <name evidence="11" type="ORF">AUP43_12965</name>
</gene>
<evidence type="ECO:0000256" key="4">
    <source>
        <dbReference type="ARBA" id="ARBA00022519"/>
    </source>
</evidence>
<dbReference type="InterPro" id="IPR055348">
    <property type="entry name" value="DctQ"/>
</dbReference>
<reference evidence="11 12" key="1">
    <citation type="submission" date="2015-12" db="EMBL/GenBank/DDBJ databases">
        <title>Genome sequence of Oceanibaculum pacificum MCCC 1A02656.</title>
        <authorList>
            <person name="Lu L."/>
            <person name="Lai Q."/>
            <person name="Shao Z."/>
            <person name="Qian P."/>
        </authorList>
    </citation>
    <scope>NUCLEOTIDE SEQUENCE [LARGE SCALE GENOMIC DNA]</scope>
    <source>
        <strain evidence="11 12">MCCC 1A02656</strain>
    </source>
</reference>
<dbReference type="Pfam" id="PF04290">
    <property type="entry name" value="DctQ"/>
    <property type="match status" value="1"/>
</dbReference>
<evidence type="ECO:0000256" key="9">
    <source>
        <dbReference type="RuleBase" id="RU369079"/>
    </source>
</evidence>
<evidence type="ECO:0000256" key="2">
    <source>
        <dbReference type="ARBA" id="ARBA00022448"/>
    </source>
</evidence>
<dbReference type="OrthoDB" id="9794346at2"/>
<comment type="function">
    <text evidence="9">Part of the tripartite ATP-independent periplasmic (TRAP) transport system.</text>
</comment>
<evidence type="ECO:0000256" key="3">
    <source>
        <dbReference type="ARBA" id="ARBA00022475"/>
    </source>
</evidence>
<dbReference type="AlphaFoldDB" id="A0A154VQA2"/>
<feature type="transmembrane region" description="Helical" evidence="9">
    <location>
        <begin position="87"/>
        <end position="112"/>
    </location>
</feature>
<dbReference type="EMBL" id="LPXN01000145">
    <property type="protein sequence ID" value="KZD03421.1"/>
    <property type="molecule type" value="Genomic_DNA"/>
</dbReference>
<keyword evidence="12" id="KW-1185">Reference proteome</keyword>
<dbReference type="STRING" id="580166.AUP43_12965"/>
<evidence type="ECO:0000313" key="12">
    <source>
        <dbReference type="Proteomes" id="UP000076400"/>
    </source>
</evidence>
<keyword evidence="7 9" id="KW-0472">Membrane</keyword>
<feature type="domain" description="Tripartite ATP-independent periplasmic transporters DctQ component" evidence="10">
    <location>
        <begin position="25"/>
        <end position="155"/>
    </location>
</feature>
<comment type="caution">
    <text evidence="11">The sequence shown here is derived from an EMBL/GenBank/DDBJ whole genome shotgun (WGS) entry which is preliminary data.</text>
</comment>
<name>A0A154VQA2_9PROT</name>
<protein>
    <recommendedName>
        <fullName evidence="9">TRAP transporter small permease protein</fullName>
    </recommendedName>
</protein>
<dbReference type="Proteomes" id="UP000076400">
    <property type="component" value="Unassembled WGS sequence"/>
</dbReference>
<keyword evidence="3" id="KW-1003">Cell membrane</keyword>
<comment type="similarity">
    <text evidence="8 9">Belongs to the TRAP transporter small permease family.</text>
</comment>
<evidence type="ECO:0000256" key="6">
    <source>
        <dbReference type="ARBA" id="ARBA00022989"/>
    </source>
</evidence>
<evidence type="ECO:0000313" key="11">
    <source>
        <dbReference type="EMBL" id="KZD03421.1"/>
    </source>
</evidence>
<evidence type="ECO:0000259" key="10">
    <source>
        <dbReference type="Pfam" id="PF04290"/>
    </source>
</evidence>
<comment type="subcellular location">
    <subcellularLocation>
        <location evidence="1 9">Cell inner membrane</location>
        <topology evidence="1 9">Multi-pass membrane protein</topology>
    </subcellularLocation>
</comment>